<name>X1NYG3_9ZZZZ</name>
<proteinExistence type="predicted"/>
<dbReference type="AlphaFoldDB" id="X1NYG3"/>
<sequence>MSKKQGDFKYTFSGWLRFKKKLKSYQVTNLTVKEAEKLRVEYHKYLEC</sequence>
<accession>X1NYG3</accession>
<comment type="caution">
    <text evidence="1">The sequence shown here is derived from an EMBL/GenBank/DDBJ whole genome shotgun (WGS) entry which is preliminary data.</text>
</comment>
<gene>
    <name evidence="1" type="ORF">S06H3_26933</name>
</gene>
<reference evidence="1" key="1">
    <citation type="journal article" date="2014" name="Front. Microbiol.">
        <title>High frequency of phylogenetically diverse reductive dehalogenase-homologous genes in deep subseafloor sedimentary metagenomes.</title>
        <authorList>
            <person name="Kawai M."/>
            <person name="Futagami T."/>
            <person name="Toyoda A."/>
            <person name="Takaki Y."/>
            <person name="Nishi S."/>
            <person name="Hori S."/>
            <person name="Arai W."/>
            <person name="Tsubouchi T."/>
            <person name="Morono Y."/>
            <person name="Uchiyama I."/>
            <person name="Ito T."/>
            <person name="Fujiyama A."/>
            <person name="Inagaki F."/>
            <person name="Takami H."/>
        </authorList>
    </citation>
    <scope>NUCLEOTIDE SEQUENCE</scope>
    <source>
        <strain evidence="1">Expedition CK06-06</strain>
    </source>
</reference>
<dbReference type="EMBL" id="BARV01015596">
    <property type="protein sequence ID" value="GAI31825.1"/>
    <property type="molecule type" value="Genomic_DNA"/>
</dbReference>
<organism evidence="1">
    <name type="scientific">marine sediment metagenome</name>
    <dbReference type="NCBI Taxonomy" id="412755"/>
    <lineage>
        <taxon>unclassified sequences</taxon>
        <taxon>metagenomes</taxon>
        <taxon>ecological metagenomes</taxon>
    </lineage>
</organism>
<evidence type="ECO:0000313" key="1">
    <source>
        <dbReference type="EMBL" id="GAI31825.1"/>
    </source>
</evidence>
<protein>
    <submittedName>
        <fullName evidence="1">Uncharacterized protein</fullName>
    </submittedName>
</protein>